<organism evidence="2 3">
    <name type="scientific">Solimonas marina</name>
    <dbReference type="NCBI Taxonomy" id="2714601"/>
    <lineage>
        <taxon>Bacteria</taxon>
        <taxon>Pseudomonadati</taxon>
        <taxon>Pseudomonadota</taxon>
        <taxon>Gammaproteobacteria</taxon>
        <taxon>Nevskiales</taxon>
        <taxon>Nevskiaceae</taxon>
        <taxon>Solimonas</taxon>
    </lineage>
</organism>
<accession>A0A969W7V1</accession>
<protein>
    <submittedName>
        <fullName evidence="2">Class I SAM-dependent methyltransferase</fullName>
    </submittedName>
</protein>
<keyword evidence="2" id="KW-0808">Transferase</keyword>
<feature type="signal peptide" evidence="1">
    <location>
        <begin position="1"/>
        <end position="22"/>
    </location>
</feature>
<keyword evidence="3" id="KW-1185">Reference proteome</keyword>
<dbReference type="GO" id="GO:0008168">
    <property type="term" value="F:methyltransferase activity"/>
    <property type="evidence" value="ECO:0007669"/>
    <property type="project" value="UniProtKB-KW"/>
</dbReference>
<sequence>MFQSLRYSAAALLCGLSLAAHAAADVPALKSAIDSSERPAALKARDPYRHPLQTLEFFGIAPNMHVVEIWPGLTGYTDILAPYLREHGEYIAALPASEKGLAAYKQKLADSADLDKVTISTFAPPAKTEVAPPGSADAVLTFRNVHNWISGGYDQAAFNAFYTALKPGGTLGVVEHRAKPGSTLETMKKSGYVNEDYVIALAENAGFKLVARSKINDNPKDDKDHPAGVWTLPPTLKLGDQDRDKYLAIGESDRMTLKFVKPKGADH</sequence>
<keyword evidence="2" id="KW-0489">Methyltransferase</keyword>
<proteinExistence type="predicted"/>
<dbReference type="GO" id="GO:0032259">
    <property type="term" value="P:methylation"/>
    <property type="evidence" value="ECO:0007669"/>
    <property type="project" value="UniProtKB-KW"/>
</dbReference>
<dbReference type="PIRSF" id="PIRSF031679">
    <property type="entry name" value="Mtase_Alr7345_prd"/>
    <property type="match status" value="1"/>
</dbReference>
<comment type="caution">
    <text evidence="2">The sequence shown here is derived from an EMBL/GenBank/DDBJ whole genome shotgun (WGS) entry which is preliminary data.</text>
</comment>
<feature type="chain" id="PRO_5036754680" evidence="1">
    <location>
        <begin position="23"/>
        <end position="267"/>
    </location>
</feature>
<dbReference type="EMBL" id="JAAVXB010000002">
    <property type="protein sequence ID" value="NKF21509.1"/>
    <property type="molecule type" value="Genomic_DNA"/>
</dbReference>
<dbReference type="RefSeq" id="WP_168146771.1">
    <property type="nucleotide sequence ID" value="NZ_JAAVXB010000002.1"/>
</dbReference>
<dbReference type="SUPFAM" id="SSF53335">
    <property type="entry name" value="S-adenosyl-L-methionine-dependent methyltransferases"/>
    <property type="match status" value="1"/>
</dbReference>
<dbReference type="InterPro" id="IPR016980">
    <property type="entry name" value="S-AdoMet-dep_MeTrfase_Alr7345"/>
</dbReference>
<dbReference type="AlphaFoldDB" id="A0A969W7V1"/>
<dbReference type="InterPro" id="IPR029063">
    <property type="entry name" value="SAM-dependent_MTases_sf"/>
</dbReference>
<evidence type="ECO:0000313" key="3">
    <source>
        <dbReference type="Proteomes" id="UP000653472"/>
    </source>
</evidence>
<name>A0A969W7V1_9GAMM</name>
<gene>
    <name evidence="2" type="ORF">G7Y82_04200</name>
</gene>
<dbReference type="Proteomes" id="UP000653472">
    <property type="component" value="Unassembled WGS sequence"/>
</dbReference>
<dbReference type="Gene3D" id="3.40.50.150">
    <property type="entry name" value="Vaccinia Virus protein VP39"/>
    <property type="match status" value="1"/>
</dbReference>
<evidence type="ECO:0000313" key="2">
    <source>
        <dbReference type="EMBL" id="NKF21509.1"/>
    </source>
</evidence>
<reference evidence="2" key="1">
    <citation type="submission" date="2020-03" db="EMBL/GenBank/DDBJ databases">
        <title>Solimonas marina sp. nov., isolated from deep seawater of the Pacific Ocean.</title>
        <authorList>
            <person name="Liu X."/>
            <person name="Lai Q."/>
            <person name="Sun F."/>
            <person name="Gai Y."/>
            <person name="Li G."/>
            <person name="Shao Z."/>
        </authorList>
    </citation>
    <scope>NUCLEOTIDE SEQUENCE</scope>
    <source>
        <strain evidence="2">C16B3</strain>
    </source>
</reference>
<keyword evidence="1" id="KW-0732">Signal</keyword>
<evidence type="ECO:0000256" key="1">
    <source>
        <dbReference type="SAM" id="SignalP"/>
    </source>
</evidence>